<proteinExistence type="predicted"/>
<accession>A0ABU6UP30</accession>
<gene>
    <name evidence="1" type="ORF">PIB30_063988</name>
</gene>
<sequence>ETMRIHTQTVSRITRTDQWGSHALASICRSSPRHSSFPPKVSEEKSRQKYKIFKKSNTWHNGHAGVAGHAGDQLLIDWRQSF</sequence>
<protein>
    <submittedName>
        <fullName evidence="1">Uncharacterized protein</fullName>
    </submittedName>
</protein>
<keyword evidence="2" id="KW-1185">Reference proteome</keyword>
<comment type="caution">
    <text evidence="1">The sequence shown here is derived from an EMBL/GenBank/DDBJ whole genome shotgun (WGS) entry which is preliminary data.</text>
</comment>
<dbReference type="EMBL" id="JASCZI010121446">
    <property type="protein sequence ID" value="MED6161783.1"/>
    <property type="molecule type" value="Genomic_DNA"/>
</dbReference>
<feature type="non-terminal residue" evidence="1">
    <location>
        <position position="1"/>
    </location>
</feature>
<organism evidence="1 2">
    <name type="scientific">Stylosanthes scabra</name>
    <dbReference type="NCBI Taxonomy" id="79078"/>
    <lineage>
        <taxon>Eukaryota</taxon>
        <taxon>Viridiplantae</taxon>
        <taxon>Streptophyta</taxon>
        <taxon>Embryophyta</taxon>
        <taxon>Tracheophyta</taxon>
        <taxon>Spermatophyta</taxon>
        <taxon>Magnoliopsida</taxon>
        <taxon>eudicotyledons</taxon>
        <taxon>Gunneridae</taxon>
        <taxon>Pentapetalae</taxon>
        <taxon>rosids</taxon>
        <taxon>fabids</taxon>
        <taxon>Fabales</taxon>
        <taxon>Fabaceae</taxon>
        <taxon>Papilionoideae</taxon>
        <taxon>50 kb inversion clade</taxon>
        <taxon>dalbergioids sensu lato</taxon>
        <taxon>Dalbergieae</taxon>
        <taxon>Pterocarpus clade</taxon>
        <taxon>Stylosanthes</taxon>
    </lineage>
</organism>
<name>A0ABU6UP30_9FABA</name>
<evidence type="ECO:0000313" key="2">
    <source>
        <dbReference type="Proteomes" id="UP001341840"/>
    </source>
</evidence>
<evidence type="ECO:0000313" key="1">
    <source>
        <dbReference type="EMBL" id="MED6161783.1"/>
    </source>
</evidence>
<reference evidence="1 2" key="1">
    <citation type="journal article" date="2023" name="Plants (Basel)">
        <title>Bridging the Gap: Combining Genomics and Transcriptomics Approaches to Understand Stylosanthes scabra, an Orphan Legume from the Brazilian Caatinga.</title>
        <authorList>
            <person name="Ferreira-Neto J.R.C."/>
            <person name="da Silva M.D."/>
            <person name="Binneck E."/>
            <person name="de Melo N.F."/>
            <person name="da Silva R.H."/>
            <person name="de Melo A.L.T.M."/>
            <person name="Pandolfi V."/>
            <person name="Bustamante F.O."/>
            <person name="Brasileiro-Vidal A.C."/>
            <person name="Benko-Iseppon A.M."/>
        </authorList>
    </citation>
    <scope>NUCLEOTIDE SEQUENCE [LARGE SCALE GENOMIC DNA]</scope>
    <source>
        <tissue evidence="1">Leaves</tissue>
    </source>
</reference>
<dbReference type="Proteomes" id="UP001341840">
    <property type="component" value="Unassembled WGS sequence"/>
</dbReference>